<dbReference type="EMBL" id="CP155571">
    <property type="protein sequence ID" value="XFO72439.1"/>
    <property type="molecule type" value="Genomic_DNA"/>
</dbReference>
<reference evidence="2" key="1">
    <citation type="submission" date="2024-05" db="EMBL/GenBank/DDBJ databases">
        <title>Isolation and characterization of Sporomusa carbonis sp. nov., a carboxydotrophic hydrogenogen in the genus of Sporomusa isolated from a charcoal burning pile.</title>
        <authorList>
            <person name="Boeer T."/>
            <person name="Rosenbaum F."/>
            <person name="Eysell L."/>
            <person name="Mueller V."/>
            <person name="Daniel R."/>
            <person name="Poehlein A."/>
        </authorList>
    </citation>
    <scope>NUCLEOTIDE SEQUENCE [LARGE SCALE GENOMIC DNA]</scope>
    <source>
        <strain evidence="2">DSM 3132</strain>
    </source>
</reference>
<name>A0ABZ3J230_SPOA4</name>
<sequence>MHDVCVIGAGVVGMNIARQLAKYNVKVCVLEKNRFADTGFQRRRNSYFDCTAKS</sequence>
<dbReference type="InterPro" id="IPR006076">
    <property type="entry name" value="FAD-dep_OxRdtase"/>
</dbReference>
<evidence type="ECO:0000259" key="1">
    <source>
        <dbReference type="Pfam" id="PF01266"/>
    </source>
</evidence>
<dbReference type="PANTHER" id="PTHR42720">
    <property type="entry name" value="GLYCEROL-3-PHOSPHATE DEHYDROGENASE"/>
    <property type="match status" value="1"/>
</dbReference>
<feature type="domain" description="FAD dependent oxidoreductase" evidence="1">
    <location>
        <begin position="3"/>
        <end position="36"/>
    </location>
</feature>
<gene>
    <name evidence="2" type="ORF">SPACI_024910</name>
</gene>
<proteinExistence type="predicted"/>
<accession>A0ABZ3J230</accession>
<dbReference type="Pfam" id="PF01266">
    <property type="entry name" value="DAO"/>
    <property type="match status" value="1"/>
</dbReference>
<dbReference type="Gene3D" id="3.50.50.60">
    <property type="entry name" value="FAD/NAD(P)-binding domain"/>
    <property type="match status" value="1"/>
</dbReference>
<dbReference type="PANTHER" id="PTHR42720:SF1">
    <property type="entry name" value="GLYCEROL 3-PHOSPHATE OXIDASE"/>
    <property type="match status" value="1"/>
</dbReference>
<dbReference type="InterPro" id="IPR052745">
    <property type="entry name" value="G3P_Oxidase/Oxidoreductase"/>
</dbReference>
<keyword evidence="3" id="KW-1185">Reference proteome</keyword>
<dbReference type="Proteomes" id="UP000216052">
    <property type="component" value="Chromosome"/>
</dbReference>
<evidence type="ECO:0000313" key="3">
    <source>
        <dbReference type="Proteomes" id="UP000216052"/>
    </source>
</evidence>
<dbReference type="SUPFAM" id="SSF51971">
    <property type="entry name" value="Nucleotide-binding domain"/>
    <property type="match status" value="1"/>
</dbReference>
<protein>
    <recommendedName>
        <fullName evidence="1">FAD dependent oxidoreductase domain-containing protein</fullName>
    </recommendedName>
</protein>
<dbReference type="InterPro" id="IPR036188">
    <property type="entry name" value="FAD/NAD-bd_sf"/>
</dbReference>
<evidence type="ECO:0000313" key="2">
    <source>
        <dbReference type="EMBL" id="XFO72439.1"/>
    </source>
</evidence>
<organism evidence="2 3">
    <name type="scientific">Sporomusa acidovorans (strain ATCC 49682 / DSM 3132 / Mol)</name>
    <dbReference type="NCBI Taxonomy" id="1123286"/>
    <lineage>
        <taxon>Bacteria</taxon>
        <taxon>Bacillati</taxon>
        <taxon>Bacillota</taxon>
        <taxon>Negativicutes</taxon>
        <taxon>Selenomonadales</taxon>
        <taxon>Sporomusaceae</taxon>
        <taxon>Sporomusa</taxon>
    </lineage>
</organism>